<reference evidence="1" key="1">
    <citation type="submission" date="2014-11" db="EMBL/GenBank/DDBJ databases">
        <authorList>
            <person name="Amaro Gonzalez C."/>
        </authorList>
    </citation>
    <scope>NUCLEOTIDE SEQUENCE</scope>
</reference>
<evidence type="ECO:0000313" key="1">
    <source>
        <dbReference type="EMBL" id="JAH13909.1"/>
    </source>
</evidence>
<reference evidence="1" key="2">
    <citation type="journal article" date="2015" name="Fish Shellfish Immunol.">
        <title>Early steps in the European eel (Anguilla anguilla)-Vibrio vulnificus interaction in the gills: Role of the RtxA13 toxin.</title>
        <authorList>
            <person name="Callol A."/>
            <person name="Pajuelo D."/>
            <person name="Ebbesson L."/>
            <person name="Teles M."/>
            <person name="MacKenzie S."/>
            <person name="Amaro C."/>
        </authorList>
    </citation>
    <scope>NUCLEOTIDE SEQUENCE</scope>
</reference>
<organism evidence="1">
    <name type="scientific">Anguilla anguilla</name>
    <name type="common">European freshwater eel</name>
    <name type="synonym">Muraena anguilla</name>
    <dbReference type="NCBI Taxonomy" id="7936"/>
    <lineage>
        <taxon>Eukaryota</taxon>
        <taxon>Metazoa</taxon>
        <taxon>Chordata</taxon>
        <taxon>Craniata</taxon>
        <taxon>Vertebrata</taxon>
        <taxon>Euteleostomi</taxon>
        <taxon>Actinopterygii</taxon>
        <taxon>Neopterygii</taxon>
        <taxon>Teleostei</taxon>
        <taxon>Anguilliformes</taxon>
        <taxon>Anguillidae</taxon>
        <taxon>Anguilla</taxon>
    </lineage>
</organism>
<dbReference type="EMBL" id="GBXM01094668">
    <property type="protein sequence ID" value="JAH13909.1"/>
    <property type="molecule type" value="Transcribed_RNA"/>
</dbReference>
<accession>A0A0E9QAX6</accession>
<dbReference type="AlphaFoldDB" id="A0A0E9QAX6"/>
<protein>
    <submittedName>
        <fullName evidence="1">Uncharacterized protein</fullName>
    </submittedName>
</protein>
<name>A0A0E9QAX6_ANGAN</name>
<sequence length="19" mass="2231">MSICKVGLFFPFVLENERT</sequence>
<proteinExistence type="predicted"/>